<dbReference type="RefSeq" id="WP_104473858.1">
    <property type="nucleotide sequence ID" value="NZ_MPZN01000001.1"/>
</dbReference>
<dbReference type="EMBL" id="MPZN01000001">
    <property type="protein sequence ID" value="PPL20546.1"/>
    <property type="molecule type" value="Genomic_DNA"/>
</dbReference>
<evidence type="ECO:0008006" key="5">
    <source>
        <dbReference type="Google" id="ProtNLM"/>
    </source>
</evidence>
<feature type="transmembrane region" description="Helical" evidence="2">
    <location>
        <begin position="6"/>
        <end position="22"/>
    </location>
</feature>
<gene>
    <name evidence="3" type="ORF">GY24_00480</name>
</gene>
<protein>
    <recommendedName>
        <fullName evidence="5">DUF2207 domain-containing protein</fullName>
    </recommendedName>
</protein>
<accession>A0ABX5B108</accession>
<evidence type="ECO:0000313" key="3">
    <source>
        <dbReference type="EMBL" id="PPL20546.1"/>
    </source>
</evidence>
<keyword evidence="2" id="KW-0472">Membrane</keyword>
<keyword evidence="2" id="KW-0812">Transmembrane</keyword>
<sequence length="362" mass="38138">MSALGLGALALLAALAATALLLRAGQRRRPGRTAQYAPPPGQGIVTAAVLTRTERRAAAAELVHLAVRGNVRFLAPDAAGGSLRVELLDGPPLDAQQRALLVAVFGAPPRQKPGQTRGQKPGQKRGRIRPRRAIGRDAKLGRAVRGVVDTEIARLKASGGILLDAGWPAVLIRCVAVAALGLYALTLIWAPSLPVALLGGVGALGLAAVAVLTPPPRLRRFSAASFAVRDHLAGLRDYIALAEADRLRFLQSPAGALTRPVDTPEGRLEALVLNERLLPFAVLFGLEREWARQLQTERRELTASGVLNTIDGVQPLGFLGDLGLDLPLVELLDGLRSLDVDLSLLAGIELPDIDLGALSLDL</sequence>
<evidence type="ECO:0000313" key="4">
    <source>
        <dbReference type="Proteomes" id="UP000237755"/>
    </source>
</evidence>
<feature type="transmembrane region" description="Helical" evidence="2">
    <location>
        <begin position="195"/>
        <end position="213"/>
    </location>
</feature>
<keyword evidence="4" id="KW-1185">Reference proteome</keyword>
<feature type="region of interest" description="Disordered" evidence="1">
    <location>
        <begin position="108"/>
        <end position="131"/>
    </location>
</feature>
<keyword evidence="2" id="KW-1133">Transmembrane helix</keyword>
<name>A0ABX5B108_9MICO</name>
<organism evidence="3 4">
    <name type="scientific">Microterricola pindariensis</name>
    <dbReference type="NCBI Taxonomy" id="478010"/>
    <lineage>
        <taxon>Bacteria</taxon>
        <taxon>Bacillati</taxon>
        <taxon>Actinomycetota</taxon>
        <taxon>Actinomycetes</taxon>
        <taxon>Micrococcales</taxon>
        <taxon>Microbacteriaceae</taxon>
        <taxon>Microterricola</taxon>
    </lineage>
</organism>
<proteinExistence type="predicted"/>
<evidence type="ECO:0000256" key="1">
    <source>
        <dbReference type="SAM" id="MobiDB-lite"/>
    </source>
</evidence>
<feature type="compositionally biased region" description="Basic residues" evidence="1">
    <location>
        <begin position="122"/>
        <end position="131"/>
    </location>
</feature>
<reference evidence="3 4" key="1">
    <citation type="journal article" date="2008" name="Int. J. Syst. Evol. Microbiol.">
        <title>Leifsonia pindariensis sp. nov., isolated from the Pindari glacier of the Indian Himalayas, and emended description of the genus Leifsonia.</title>
        <authorList>
            <person name="Reddy G.S."/>
            <person name="Prabagaran S.R."/>
            <person name="Shivaji S."/>
        </authorList>
    </citation>
    <scope>NUCLEOTIDE SEQUENCE [LARGE SCALE GENOMIC DNA]</scope>
    <source>
        <strain evidence="3 4">PON 10</strain>
    </source>
</reference>
<evidence type="ECO:0000256" key="2">
    <source>
        <dbReference type="SAM" id="Phobius"/>
    </source>
</evidence>
<dbReference type="Proteomes" id="UP000237755">
    <property type="component" value="Unassembled WGS sequence"/>
</dbReference>
<feature type="transmembrane region" description="Helical" evidence="2">
    <location>
        <begin position="170"/>
        <end position="189"/>
    </location>
</feature>
<comment type="caution">
    <text evidence="3">The sequence shown here is derived from an EMBL/GenBank/DDBJ whole genome shotgun (WGS) entry which is preliminary data.</text>
</comment>